<evidence type="ECO:0000259" key="10">
    <source>
        <dbReference type="Pfam" id="PF12704"/>
    </source>
</evidence>
<keyword evidence="12" id="KW-1185">Reference proteome</keyword>
<comment type="similarity">
    <text evidence="6">Belongs to the ABC-4 integral membrane protein family.</text>
</comment>
<organism evidence="11 12">
    <name type="scientific">Dactylosporangium cerinum</name>
    <dbReference type="NCBI Taxonomy" id="1434730"/>
    <lineage>
        <taxon>Bacteria</taxon>
        <taxon>Bacillati</taxon>
        <taxon>Actinomycetota</taxon>
        <taxon>Actinomycetes</taxon>
        <taxon>Micromonosporales</taxon>
        <taxon>Micromonosporaceae</taxon>
        <taxon>Dactylosporangium</taxon>
    </lineage>
</organism>
<evidence type="ECO:0000256" key="2">
    <source>
        <dbReference type="ARBA" id="ARBA00022475"/>
    </source>
</evidence>
<dbReference type="Pfam" id="PF12704">
    <property type="entry name" value="MacB_PCD"/>
    <property type="match status" value="1"/>
</dbReference>
<evidence type="ECO:0000256" key="5">
    <source>
        <dbReference type="ARBA" id="ARBA00023136"/>
    </source>
</evidence>
<keyword evidence="4 8" id="KW-1133">Transmembrane helix</keyword>
<dbReference type="PANTHER" id="PTHR30572:SF4">
    <property type="entry name" value="ABC TRANSPORTER PERMEASE YTRF"/>
    <property type="match status" value="1"/>
</dbReference>
<feature type="transmembrane region" description="Helical" evidence="8">
    <location>
        <begin position="27"/>
        <end position="47"/>
    </location>
</feature>
<evidence type="ECO:0000259" key="9">
    <source>
        <dbReference type="Pfam" id="PF02687"/>
    </source>
</evidence>
<accession>A0ABV9W4Y7</accession>
<evidence type="ECO:0000256" key="4">
    <source>
        <dbReference type="ARBA" id="ARBA00022989"/>
    </source>
</evidence>
<feature type="transmembrane region" description="Helical" evidence="8">
    <location>
        <begin position="358"/>
        <end position="380"/>
    </location>
</feature>
<evidence type="ECO:0000313" key="11">
    <source>
        <dbReference type="EMBL" id="MFC5002433.1"/>
    </source>
</evidence>
<protein>
    <submittedName>
        <fullName evidence="11">ABC transporter permease</fullName>
    </submittedName>
</protein>
<sequence>MTPLSRLRAADLLPVATIGLRSRPARAALSVLGVGIGIAAVVAVLGITRSSQADLLARIDRLGTNLLTVADGQSASGTERPLPATAAGGVGATSGVQASAPTAEITDVRVRRSELVPSAGTAGLSVRAADAALLSTLDGQLAHGAFLTDLTGRYPVAVLGHVSASRLGIADLSGRPRILLDGHWYTVIGILNPAELAPEIDRSVLIGFGAAAQDFGHDGHASRIYVRAAQERTAEVAAMLGRAANPEHPEDVAVSRPSDALSARLDVAESGTALFVGLGAVALLVGGVGVANMMVISVLERRTEIGLRRALGAARRHVGLEFFVESLLVGAAGGAAGVLLGAGATYTLALQRGWQPLIPAFAVGLGLAAACAVGAIAGLYPALRAARLTPTDALRTG</sequence>
<dbReference type="RefSeq" id="WP_380120480.1">
    <property type="nucleotide sequence ID" value="NZ_JBHSIU010000041.1"/>
</dbReference>
<dbReference type="Proteomes" id="UP001595912">
    <property type="component" value="Unassembled WGS sequence"/>
</dbReference>
<feature type="transmembrane region" description="Helical" evidence="8">
    <location>
        <begin position="274"/>
        <end position="299"/>
    </location>
</feature>
<feature type="transmembrane region" description="Helical" evidence="8">
    <location>
        <begin position="320"/>
        <end position="346"/>
    </location>
</feature>
<evidence type="ECO:0000256" key="3">
    <source>
        <dbReference type="ARBA" id="ARBA00022692"/>
    </source>
</evidence>
<proteinExistence type="inferred from homology"/>
<dbReference type="PANTHER" id="PTHR30572">
    <property type="entry name" value="MEMBRANE COMPONENT OF TRANSPORTER-RELATED"/>
    <property type="match status" value="1"/>
</dbReference>
<comment type="caution">
    <text evidence="11">The sequence shown here is derived from an EMBL/GenBank/DDBJ whole genome shotgun (WGS) entry which is preliminary data.</text>
</comment>
<dbReference type="EMBL" id="JBHSIU010000041">
    <property type="protein sequence ID" value="MFC5002433.1"/>
    <property type="molecule type" value="Genomic_DNA"/>
</dbReference>
<evidence type="ECO:0000256" key="1">
    <source>
        <dbReference type="ARBA" id="ARBA00004651"/>
    </source>
</evidence>
<feature type="domain" description="MacB-like periplasmic core" evidence="10">
    <location>
        <begin position="28"/>
        <end position="238"/>
    </location>
</feature>
<evidence type="ECO:0000256" key="8">
    <source>
        <dbReference type="SAM" id="Phobius"/>
    </source>
</evidence>
<comment type="subcellular location">
    <subcellularLocation>
        <location evidence="1">Cell membrane</location>
        <topology evidence="1">Multi-pass membrane protein</topology>
    </subcellularLocation>
</comment>
<keyword evidence="3 8" id="KW-0812">Transmembrane</keyword>
<dbReference type="Pfam" id="PF02687">
    <property type="entry name" value="FtsX"/>
    <property type="match status" value="1"/>
</dbReference>
<feature type="domain" description="ABC3 transporter permease C-terminal" evidence="9">
    <location>
        <begin position="278"/>
        <end position="390"/>
    </location>
</feature>
<name>A0ABV9W4Y7_9ACTN</name>
<keyword evidence="5 8" id="KW-0472">Membrane</keyword>
<evidence type="ECO:0000256" key="7">
    <source>
        <dbReference type="SAM" id="MobiDB-lite"/>
    </source>
</evidence>
<evidence type="ECO:0000313" key="12">
    <source>
        <dbReference type="Proteomes" id="UP001595912"/>
    </source>
</evidence>
<dbReference type="InterPro" id="IPR050250">
    <property type="entry name" value="Macrolide_Exporter_MacB"/>
</dbReference>
<evidence type="ECO:0000256" key="6">
    <source>
        <dbReference type="ARBA" id="ARBA00038076"/>
    </source>
</evidence>
<keyword evidence="2" id="KW-1003">Cell membrane</keyword>
<gene>
    <name evidence="11" type="ORF">ACFPIJ_31940</name>
</gene>
<reference evidence="12" key="1">
    <citation type="journal article" date="2019" name="Int. J. Syst. Evol. Microbiol.">
        <title>The Global Catalogue of Microorganisms (GCM) 10K type strain sequencing project: providing services to taxonomists for standard genome sequencing and annotation.</title>
        <authorList>
            <consortium name="The Broad Institute Genomics Platform"/>
            <consortium name="The Broad Institute Genome Sequencing Center for Infectious Disease"/>
            <person name="Wu L."/>
            <person name="Ma J."/>
        </authorList>
    </citation>
    <scope>NUCLEOTIDE SEQUENCE [LARGE SCALE GENOMIC DNA]</scope>
    <source>
        <strain evidence="12">CGMCC 4.7152</strain>
    </source>
</reference>
<dbReference type="InterPro" id="IPR003838">
    <property type="entry name" value="ABC3_permease_C"/>
</dbReference>
<feature type="region of interest" description="Disordered" evidence="7">
    <location>
        <begin position="73"/>
        <end position="95"/>
    </location>
</feature>
<dbReference type="InterPro" id="IPR025857">
    <property type="entry name" value="MacB_PCD"/>
</dbReference>